<sequence length="136" mass="15694">MIEFNSLDTLIRDLEREGREMSKNLRRAKNNIGNKLLRKVKPKTPVAKIDGGTARKSWKYKELNLFDGVVSNNVEYIHHLEYGHRTRQGTGTSENYRPKPNGISFVPGVFMLARSVDEMSSIIDDELNQIIIDFWN</sequence>
<name>A0A069A8G9_CLODI</name>
<reference evidence="3" key="3">
    <citation type="submission" date="2021-06" db="EMBL/GenBank/DDBJ databases">
        <authorList>
            <consortium name="NCBI Pathogen Detection Project"/>
        </authorList>
    </citation>
    <scope>NUCLEOTIDE SEQUENCE</scope>
    <source>
        <strain evidence="3">Clostridioides</strain>
    </source>
</reference>
<dbReference type="InterPro" id="IPR010064">
    <property type="entry name" value="HK97-gp10_tail"/>
</dbReference>
<reference evidence="2" key="1">
    <citation type="submission" date="2014-07" db="EMBL/GenBank/DDBJ databases">
        <authorList>
            <person name="Monot Marc"/>
        </authorList>
    </citation>
    <scope>NUCLEOTIDE SEQUENCE</scope>
    <source>
        <strain evidence="1">7032994</strain>
    </source>
</reference>
<dbReference type="PATRIC" id="fig|1496.854.peg.1755"/>
<proteinExistence type="predicted"/>
<protein>
    <submittedName>
        <fullName evidence="3">HK97 gp10 family phage protein</fullName>
    </submittedName>
</protein>
<evidence type="ECO:0000313" key="2">
    <source>
        <dbReference type="EMBL" id="CDS84745.1"/>
    </source>
</evidence>
<reference evidence="3" key="2">
    <citation type="journal article" date="2018" name="Genome Biol.">
        <title>SKESA: strategic k-mer extension for scrupulous assemblies.</title>
        <authorList>
            <person name="Souvorov A."/>
            <person name="Agarwala R."/>
            <person name="Lipman D.J."/>
        </authorList>
    </citation>
    <scope>NUCLEOTIDE SEQUENCE</scope>
    <source>
        <strain evidence="3">Clostridioides</strain>
    </source>
</reference>
<evidence type="ECO:0000313" key="1">
    <source>
        <dbReference type="EMBL" id="CDS82770.1"/>
    </source>
</evidence>
<dbReference type="RefSeq" id="WP_074074702.1">
    <property type="nucleotide sequence ID" value="NZ_BINC01000025.1"/>
</dbReference>
<dbReference type="EMBL" id="DAEQIJ010000033">
    <property type="protein sequence ID" value="HBH2622003.1"/>
    <property type="molecule type" value="Genomic_DNA"/>
</dbReference>
<dbReference type="EMBL" id="LK932311">
    <property type="protein sequence ID" value="CDS82770.1"/>
    <property type="molecule type" value="Genomic_DNA"/>
</dbReference>
<organism evidence="2">
    <name type="scientific">Clostridioides difficile</name>
    <name type="common">Peptoclostridium difficile</name>
    <dbReference type="NCBI Taxonomy" id="1496"/>
    <lineage>
        <taxon>Bacteria</taxon>
        <taxon>Bacillati</taxon>
        <taxon>Bacillota</taxon>
        <taxon>Clostridia</taxon>
        <taxon>Peptostreptococcales</taxon>
        <taxon>Peptostreptococcaceae</taxon>
        <taxon>Clostridioides</taxon>
    </lineage>
</organism>
<accession>A0A069A8G9</accession>
<dbReference type="Proteomes" id="UP000879542">
    <property type="component" value="Unassembled WGS sequence"/>
</dbReference>
<dbReference type="Pfam" id="PF04883">
    <property type="entry name" value="HK97-gp10_like"/>
    <property type="match status" value="1"/>
</dbReference>
<dbReference type="EMBL" id="LK932492">
    <property type="protein sequence ID" value="CDS84745.1"/>
    <property type="molecule type" value="Genomic_DNA"/>
</dbReference>
<dbReference type="AlphaFoldDB" id="A0A069A8G9"/>
<evidence type="ECO:0000313" key="3">
    <source>
        <dbReference type="EMBL" id="HBH2622003.1"/>
    </source>
</evidence>
<gene>
    <name evidence="2" type="ORF">BN1096_400015</name>
    <name evidence="1" type="ORF">BN1097_1070019</name>
    <name evidence="3" type="ORF">KRQ00_003823</name>
</gene>